<accession>A0AAV6LFR4</accession>
<protein>
    <submittedName>
        <fullName evidence="2">Uncharacterized protein</fullName>
    </submittedName>
</protein>
<feature type="transmembrane region" description="Helical" evidence="1">
    <location>
        <begin position="26"/>
        <end position="43"/>
    </location>
</feature>
<organism evidence="2 3">
    <name type="scientific">Rhododendron griersonianum</name>
    <dbReference type="NCBI Taxonomy" id="479676"/>
    <lineage>
        <taxon>Eukaryota</taxon>
        <taxon>Viridiplantae</taxon>
        <taxon>Streptophyta</taxon>
        <taxon>Embryophyta</taxon>
        <taxon>Tracheophyta</taxon>
        <taxon>Spermatophyta</taxon>
        <taxon>Magnoliopsida</taxon>
        <taxon>eudicotyledons</taxon>
        <taxon>Gunneridae</taxon>
        <taxon>Pentapetalae</taxon>
        <taxon>asterids</taxon>
        <taxon>Ericales</taxon>
        <taxon>Ericaceae</taxon>
        <taxon>Ericoideae</taxon>
        <taxon>Rhodoreae</taxon>
        <taxon>Rhododendron</taxon>
    </lineage>
</organism>
<name>A0AAV6LFR4_9ERIC</name>
<feature type="transmembrane region" description="Helical" evidence="1">
    <location>
        <begin position="132"/>
        <end position="154"/>
    </location>
</feature>
<feature type="transmembrane region" description="Helical" evidence="1">
    <location>
        <begin position="71"/>
        <end position="91"/>
    </location>
</feature>
<proteinExistence type="predicted"/>
<dbReference type="EMBL" id="JACTNZ010000002">
    <property type="protein sequence ID" value="KAG5562767.1"/>
    <property type="molecule type" value="Genomic_DNA"/>
</dbReference>
<dbReference type="Proteomes" id="UP000823749">
    <property type="component" value="Chromosome 2"/>
</dbReference>
<evidence type="ECO:0000256" key="1">
    <source>
        <dbReference type="SAM" id="Phobius"/>
    </source>
</evidence>
<gene>
    <name evidence="2" type="ORF">RHGRI_005481</name>
</gene>
<keyword evidence="1" id="KW-0472">Membrane</keyword>
<dbReference type="AlphaFoldDB" id="A0AAV6LFR4"/>
<comment type="caution">
    <text evidence="2">The sequence shown here is derived from an EMBL/GenBank/DDBJ whole genome shotgun (WGS) entry which is preliminary data.</text>
</comment>
<keyword evidence="1" id="KW-1133">Transmembrane helix</keyword>
<sequence length="185" mass="21599">MCYHLSDTHSVIILIARRITRCQERLEFPIIIAFRFHYLWTIWPWGSLLLRPNLAVELSLIPVESGRGQDFYYHSIILGLGYITSAWVIMLKSMRSTIMVYLYLTRNSLRSFGHTWVQLLLHLSDKEGVEGLLYFLLLLGSVVLIVTRQFLLLLGSSYRYSVVLSIVRQLFVSLERFFMLLGTLH</sequence>
<keyword evidence="1" id="KW-0812">Transmembrane</keyword>
<keyword evidence="3" id="KW-1185">Reference proteome</keyword>
<reference evidence="2" key="1">
    <citation type="submission" date="2020-08" db="EMBL/GenBank/DDBJ databases">
        <title>Plant Genome Project.</title>
        <authorList>
            <person name="Zhang R.-G."/>
        </authorList>
    </citation>
    <scope>NUCLEOTIDE SEQUENCE</scope>
    <source>
        <strain evidence="2">WSP0</strain>
        <tissue evidence="2">Leaf</tissue>
    </source>
</reference>
<evidence type="ECO:0000313" key="3">
    <source>
        <dbReference type="Proteomes" id="UP000823749"/>
    </source>
</evidence>
<evidence type="ECO:0000313" key="2">
    <source>
        <dbReference type="EMBL" id="KAG5562767.1"/>
    </source>
</evidence>